<protein>
    <submittedName>
        <fullName evidence="1">Uncharacterized protein</fullName>
    </submittedName>
</protein>
<sequence>MHNKTLCYYPLNIYYRYSSKFSHIAFPTA</sequence>
<organism evidence="1">
    <name type="scientific">Siphoviridae sp. ctcx61</name>
    <dbReference type="NCBI Taxonomy" id="2825575"/>
    <lineage>
        <taxon>Viruses</taxon>
        <taxon>Duplodnaviria</taxon>
        <taxon>Heunggongvirae</taxon>
        <taxon>Uroviricota</taxon>
        <taxon>Caudoviricetes</taxon>
    </lineage>
</organism>
<evidence type="ECO:0000313" key="1">
    <source>
        <dbReference type="EMBL" id="DAF86625.1"/>
    </source>
</evidence>
<accession>A0A8S5TWQ9</accession>
<reference evidence="1" key="1">
    <citation type="journal article" date="2021" name="Proc. Natl. Acad. Sci. U.S.A.">
        <title>A Catalog of Tens of Thousands of Viruses from Human Metagenomes Reveals Hidden Associations with Chronic Diseases.</title>
        <authorList>
            <person name="Tisza M.J."/>
            <person name="Buck C.B."/>
        </authorList>
    </citation>
    <scope>NUCLEOTIDE SEQUENCE</scope>
    <source>
        <strain evidence="1">Ctcx61</strain>
    </source>
</reference>
<proteinExistence type="predicted"/>
<dbReference type="EMBL" id="BK015949">
    <property type="protein sequence ID" value="DAF86625.1"/>
    <property type="molecule type" value="Genomic_DNA"/>
</dbReference>
<name>A0A8S5TWQ9_9CAUD</name>